<keyword evidence="5" id="KW-1185">Reference proteome</keyword>
<dbReference type="Pfam" id="PF13920">
    <property type="entry name" value="zf-C3HC4_3"/>
    <property type="match status" value="1"/>
</dbReference>
<sequence>MDIHKIIEKIDGGDIEGAKNLIKKYSDVVNQTNSWGKTYMMAASEYGNRDLIDLLIEAGAGLDTSDKINGYTALHYAVEKRQRDAVASMISWGVDVNKRDIFGDTPLHLAARKRDEWKDGVSALLTPGKSRLQINQKNNIGRTPLHLACSWGRTDTVRLFLSHTEIDVNVMDNSDDTPLHRAVQEKRCEVVTLLLTQDAVKLNIKNRKKMTPLLEAVSGGHLGMIRQLLARGADVNAVDRNGNNCLHLAVEKEVFHSEGETLSILDECCIELKLNEENRLSGIVVASYLAHQGASFYHINNKKKTPLDLIKNRNLKENLQTFLLSQLPCLFCEDKEATVTFHPCGHCVLCLECCPKHLPKRCLKCRQPVSGRSGFDGPKLSDKAVQTVAEPDEIFISEIPKPVKKPLKKSQSIESSNLEENHLLRVAKNLGSNWWQVGIFLEIKYNQLDIIKSNNVNNTEEQGFQMLHKWFTSCDPEKRTLRTLRDALREAECFAALQCLPSDTERVSGIFSI</sequence>
<dbReference type="PANTHER" id="PTHR24171:SF9">
    <property type="entry name" value="ANKYRIN REPEAT DOMAIN-CONTAINING PROTEIN 39"/>
    <property type="match status" value="1"/>
</dbReference>
<dbReference type="AlphaFoldDB" id="A0A6P7TUM1"/>
<dbReference type="Gene3D" id="3.30.40.10">
    <property type="entry name" value="Zinc/RING finger domain, C3HC4 (zinc finger)"/>
    <property type="match status" value="1"/>
</dbReference>
<keyword evidence="1" id="KW-0677">Repeat</keyword>
<reference evidence="6" key="1">
    <citation type="submission" date="2025-08" db="UniProtKB">
        <authorList>
            <consortium name="RefSeq"/>
        </authorList>
    </citation>
    <scope>IDENTIFICATION</scope>
</reference>
<dbReference type="KEGG" id="osn:115226178"/>
<dbReference type="PANTHER" id="PTHR24171">
    <property type="entry name" value="ANKYRIN REPEAT DOMAIN-CONTAINING PROTEIN 39-RELATED"/>
    <property type="match status" value="1"/>
</dbReference>
<dbReference type="Pfam" id="PF12796">
    <property type="entry name" value="Ank_2"/>
    <property type="match status" value="2"/>
</dbReference>
<dbReference type="SMART" id="SM00248">
    <property type="entry name" value="ANK"/>
    <property type="match status" value="7"/>
</dbReference>
<dbReference type="SUPFAM" id="SSF47986">
    <property type="entry name" value="DEATH domain"/>
    <property type="match status" value="1"/>
</dbReference>
<accession>A0A6P7TUM1</accession>
<protein>
    <submittedName>
        <fullName evidence="6">E3 ubiquitin-protein ligase MIB2-like isoform X1</fullName>
    </submittedName>
</protein>
<evidence type="ECO:0000313" key="6">
    <source>
        <dbReference type="RefSeq" id="XP_029653037.1"/>
    </source>
</evidence>
<feature type="domain" description="Death" evidence="4">
    <location>
        <begin position="419"/>
        <end position="504"/>
    </location>
</feature>
<evidence type="ECO:0000259" key="4">
    <source>
        <dbReference type="PROSITE" id="PS50017"/>
    </source>
</evidence>
<dbReference type="InterPro" id="IPR013083">
    <property type="entry name" value="Znf_RING/FYVE/PHD"/>
</dbReference>
<dbReference type="CDD" id="cd01670">
    <property type="entry name" value="Death"/>
    <property type="match status" value="1"/>
</dbReference>
<dbReference type="InterPro" id="IPR036770">
    <property type="entry name" value="Ankyrin_rpt-contain_sf"/>
</dbReference>
<dbReference type="Gene3D" id="1.10.533.10">
    <property type="entry name" value="Death Domain, Fas"/>
    <property type="match status" value="1"/>
</dbReference>
<dbReference type="SUPFAM" id="SSF48403">
    <property type="entry name" value="Ankyrin repeat"/>
    <property type="match status" value="1"/>
</dbReference>
<feature type="repeat" description="ANK" evidence="3">
    <location>
        <begin position="174"/>
        <end position="207"/>
    </location>
</feature>
<dbReference type="PRINTS" id="PR01415">
    <property type="entry name" value="ANKYRIN"/>
</dbReference>
<dbReference type="Gene3D" id="1.25.40.20">
    <property type="entry name" value="Ankyrin repeat-containing domain"/>
    <property type="match status" value="2"/>
</dbReference>
<dbReference type="InterPro" id="IPR002110">
    <property type="entry name" value="Ankyrin_rpt"/>
</dbReference>
<keyword evidence="2 3" id="KW-0040">ANK repeat</keyword>
<dbReference type="GO" id="GO:0007165">
    <property type="term" value="P:signal transduction"/>
    <property type="evidence" value="ECO:0007669"/>
    <property type="project" value="InterPro"/>
</dbReference>
<dbReference type="PROSITE" id="PS50297">
    <property type="entry name" value="ANK_REP_REGION"/>
    <property type="match status" value="4"/>
</dbReference>
<feature type="repeat" description="ANK" evidence="3">
    <location>
        <begin position="69"/>
        <end position="101"/>
    </location>
</feature>
<feature type="repeat" description="ANK" evidence="3">
    <location>
        <begin position="140"/>
        <end position="173"/>
    </location>
</feature>
<dbReference type="Pfam" id="PF00531">
    <property type="entry name" value="Death"/>
    <property type="match status" value="1"/>
</dbReference>
<dbReference type="InterPro" id="IPR000488">
    <property type="entry name" value="Death_dom"/>
</dbReference>
<evidence type="ECO:0000256" key="1">
    <source>
        <dbReference type="ARBA" id="ARBA00022737"/>
    </source>
</evidence>
<evidence type="ECO:0000256" key="2">
    <source>
        <dbReference type="ARBA" id="ARBA00023043"/>
    </source>
</evidence>
<dbReference type="PROSITE" id="PS50088">
    <property type="entry name" value="ANK_REPEAT"/>
    <property type="match status" value="5"/>
</dbReference>
<name>A0A6P7TUM1_9MOLL</name>
<feature type="repeat" description="ANK" evidence="3">
    <location>
        <begin position="208"/>
        <end position="240"/>
    </location>
</feature>
<dbReference type="InterPro" id="IPR011029">
    <property type="entry name" value="DEATH-like_dom_sf"/>
</dbReference>
<proteinExistence type="predicted"/>
<dbReference type="Pfam" id="PF13637">
    <property type="entry name" value="Ank_4"/>
    <property type="match status" value="1"/>
</dbReference>
<organism evidence="5 6">
    <name type="scientific">Octopus sinensis</name>
    <name type="common">East Asian common octopus</name>
    <dbReference type="NCBI Taxonomy" id="2607531"/>
    <lineage>
        <taxon>Eukaryota</taxon>
        <taxon>Metazoa</taxon>
        <taxon>Spiralia</taxon>
        <taxon>Lophotrochozoa</taxon>
        <taxon>Mollusca</taxon>
        <taxon>Cephalopoda</taxon>
        <taxon>Coleoidea</taxon>
        <taxon>Octopodiformes</taxon>
        <taxon>Octopoda</taxon>
        <taxon>Incirrata</taxon>
        <taxon>Octopodidae</taxon>
        <taxon>Octopus</taxon>
    </lineage>
</organism>
<feature type="repeat" description="ANK" evidence="3">
    <location>
        <begin position="35"/>
        <end position="67"/>
    </location>
</feature>
<evidence type="ECO:0000313" key="5">
    <source>
        <dbReference type="Proteomes" id="UP000515154"/>
    </source>
</evidence>
<evidence type="ECO:0000256" key="3">
    <source>
        <dbReference type="PROSITE-ProRule" id="PRU00023"/>
    </source>
</evidence>
<gene>
    <name evidence="6" type="primary">LOC115226178</name>
</gene>
<dbReference type="RefSeq" id="XP_029653037.1">
    <property type="nucleotide sequence ID" value="XM_029797177.2"/>
</dbReference>
<dbReference type="PROSITE" id="PS50017">
    <property type="entry name" value="DEATH_DOMAIN"/>
    <property type="match status" value="1"/>
</dbReference>
<dbReference type="Proteomes" id="UP000515154">
    <property type="component" value="Linkage group LG29"/>
</dbReference>